<organism evidence="5 6">
    <name type="scientific">Lentinus tigrinus ALCF2SS1-6</name>
    <dbReference type="NCBI Taxonomy" id="1328759"/>
    <lineage>
        <taxon>Eukaryota</taxon>
        <taxon>Fungi</taxon>
        <taxon>Dikarya</taxon>
        <taxon>Basidiomycota</taxon>
        <taxon>Agaricomycotina</taxon>
        <taxon>Agaricomycetes</taxon>
        <taxon>Polyporales</taxon>
        <taxon>Polyporaceae</taxon>
        <taxon>Lentinus</taxon>
    </lineage>
</organism>
<feature type="domain" description="Chitin synthase N-terminal" evidence="4">
    <location>
        <begin position="3"/>
        <end position="23"/>
    </location>
</feature>
<accession>A0A5C2S330</accession>
<dbReference type="GO" id="GO:0004100">
    <property type="term" value="F:chitin synthase activity"/>
    <property type="evidence" value="ECO:0007669"/>
    <property type="project" value="InterPro"/>
</dbReference>
<reference evidence="5" key="1">
    <citation type="journal article" date="2018" name="Genome Biol. Evol.">
        <title>Genomics and development of Lentinus tigrinus, a white-rot wood-decaying mushroom with dimorphic fruiting bodies.</title>
        <authorList>
            <person name="Wu B."/>
            <person name="Xu Z."/>
            <person name="Knudson A."/>
            <person name="Carlson A."/>
            <person name="Chen N."/>
            <person name="Kovaka S."/>
            <person name="LaButti K."/>
            <person name="Lipzen A."/>
            <person name="Pennachio C."/>
            <person name="Riley R."/>
            <person name="Schakwitz W."/>
            <person name="Umezawa K."/>
            <person name="Ohm R.A."/>
            <person name="Grigoriev I.V."/>
            <person name="Nagy L.G."/>
            <person name="Gibbons J."/>
            <person name="Hibbett D."/>
        </authorList>
    </citation>
    <scope>NUCLEOTIDE SEQUENCE [LARGE SCALE GENOMIC DNA]</scope>
    <source>
        <strain evidence="5">ALCF2SS1-6</strain>
    </source>
</reference>
<evidence type="ECO:0000256" key="2">
    <source>
        <dbReference type="ARBA" id="ARBA00023316"/>
    </source>
</evidence>
<keyword evidence="3" id="KW-0812">Transmembrane</keyword>
<evidence type="ECO:0000256" key="1">
    <source>
        <dbReference type="ARBA" id="ARBA00022989"/>
    </source>
</evidence>
<dbReference type="InterPro" id="IPR013616">
    <property type="entry name" value="Chitin_synth_N"/>
</dbReference>
<keyword evidence="1 3" id="KW-1133">Transmembrane helix</keyword>
<protein>
    <recommendedName>
        <fullName evidence="4">Chitin synthase N-terminal domain-containing protein</fullName>
    </recommendedName>
</protein>
<dbReference type="EMBL" id="ML122282">
    <property type="protein sequence ID" value="RPD57269.1"/>
    <property type="molecule type" value="Genomic_DNA"/>
</dbReference>
<feature type="transmembrane region" description="Helical" evidence="3">
    <location>
        <begin position="79"/>
        <end position="100"/>
    </location>
</feature>
<dbReference type="Pfam" id="PF08407">
    <property type="entry name" value="Chitin_synth_1N"/>
    <property type="match status" value="1"/>
</dbReference>
<dbReference type="Proteomes" id="UP000313359">
    <property type="component" value="Unassembled WGS sequence"/>
</dbReference>
<sequence length="134" mass="14972">MCGQRNEPEFTHMRYSAATCDPARSYLDPDLPASFISFLCVFRSSQISSLRSHDEHHRFIPEVVADDDDPPDYYQAYPYLDKLILCGGISLGAFAIILSIRRRTCIVHGLLQILLGPSTMKVGRAASCTFEATI</sequence>
<keyword evidence="6" id="KW-1185">Reference proteome</keyword>
<gene>
    <name evidence="5" type="ORF">L227DRAFT_235221</name>
</gene>
<evidence type="ECO:0000259" key="4">
    <source>
        <dbReference type="Pfam" id="PF08407"/>
    </source>
</evidence>
<dbReference type="AlphaFoldDB" id="A0A5C2S330"/>
<proteinExistence type="predicted"/>
<dbReference type="GO" id="GO:0071555">
    <property type="term" value="P:cell wall organization"/>
    <property type="evidence" value="ECO:0007669"/>
    <property type="project" value="UniProtKB-KW"/>
</dbReference>
<name>A0A5C2S330_9APHY</name>
<dbReference type="OrthoDB" id="26569at2759"/>
<evidence type="ECO:0000256" key="3">
    <source>
        <dbReference type="SAM" id="Phobius"/>
    </source>
</evidence>
<evidence type="ECO:0000313" key="5">
    <source>
        <dbReference type="EMBL" id="RPD57269.1"/>
    </source>
</evidence>
<keyword evidence="2" id="KW-0961">Cell wall biogenesis/degradation</keyword>
<keyword evidence="3" id="KW-0472">Membrane</keyword>
<evidence type="ECO:0000313" key="6">
    <source>
        <dbReference type="Proteomes" id="UP000313359"/>
    </source>
</evidence>